<dbReference type="PROSITE" id="PS00487">
    <property type="entry name" value="IMP_DH_GMP_RED"/>
    <property type="match status" value="1"/>
</dbReference>
<evidence type="ECO:0000256" key="8">
    <source>
        <dbReference type="ARBA" id="ARBA00048028"/>
    </source>
</evidence>
<feature type="domain" description="IMP dehydrogenase/GMP reductase" evidence="9">
    <location>
        <begin position="11"/>
        <end position="351"/>
    </location>
</feature>
<keyword evidence="4" id="KW-0658">Purine biosynthesis</keyword>
<dbReference type="InterPro" id="IPR013785">
    <property type="entry name" value="Aldolase_TIM"/>
</dbReference>
<dbReference type="GO" id="GO:0003938">
    <property type="term" value="F:IMP dehydrogenase activity"/>
    <property type="evidence" value="ECO:0007669"/>
    <property type="project" value="UniProtKB-EC"/>
</dbReference>
<dbReference type="STRING" id="1805209.AUJ73_03525"/>
<dbReference type="CDD" id="cd00381">
    <property type="entry name" value="IMPDH"/>
    <property type="match status" value="1"/>
</dbReference>
<dbReference type="AlphaFoldDB" id="A0A1J4TSJ2"/>
<keyword evidence="6" id="KW-0560">Oxidoreductase</keyword>
<dbReference type="EMBL" id="MNUY01000054">
    <property type="protein sequence ID" value="OIO13605.1"/>
    <property type="molecule type" value="Genomic_DNA"/>
</dbReference>
<dbReference type="SMART" id="SM01240">
    <property type="entry name" value="IMPDH"/>
    <property type="match status" value="1"/>
</dbReference>
<comment type="cofactor">
    <cofactor evidence="1">
        <name>K(+)</name>
        <dbReference type="ChEBI" id="CHEBI:29103"/>
    </cofactor>
</comment>
<accession>A0A1J4TSJ2</accession>
<evidence type="ECO:0000256" key="5">
    <source>
        <dbReference type="ARBA" id="ARBA00022958"/>
    </source>
</evidence>
<name>A0A1J4TSJ2_9BACT</name>
<evidence type="ECO:0000313" key="11">
    <source>
        <dbReference type="Proteomes" id="UP000183120"/>
    </source>
</evidence>
<dbReference type="FunFam" id="3.20.20.70:FF:000424">
    <property type="entry name" value="Inosine-5'-monophosphate dehydrogenase 2"/>
    <property type="match status" value="1"/>
</dbReference>
<dbReference type="GO" id="GO:0006177">
    <property type="term" value="P:GMP biosynthetic process"/>
    <property type="evidence" value="ECO:0007669"/>
    <property type="project" value="UniProtKB-KW"/>
</dbReference>
<dbReference type="InterPro" id="IPR001093">
    <property type="entry name" value="IMP_DH_GMPRt"/>
</dbReference>
<comment type="similarity">
    <text evidence="2">Belongs to the IMPDH/GMPR family.</text>
</comment>
<organism evidence="10 11">
    <name type="scientific">Candidatus Gottesmanbacteria bacterium CG1_02_37_22</name>
    <dbReference type="NCBI Taxonomy" id="1805209"/>
    <lineage>
        <taxon>Bacteria</taxon>
        <taxon>Candidatus Gottesmaniibacteriota</taxon>
    </lineage>
</organism>
<evidence type="ECO:0000313" key="10">
    <source>
        <dbReference type="EMBL" id="OIO13605.1"/>
    </source>
</evidence>
<dbReference type="InterPro" id="IPR015875">
    <property type="entry name" value="IMP_DH/GMP_Rdtase_CS"/>
</dbReference>
<comment type="catalytic activity">
    <reaction evidence="8">
        <text>IMP + NAD(+) + H2O = XMP + NADH + H(+)</text>
        <dbReference type="Rhea" id="RHEA:11708"/>
        <dbReference type="ChEBI" id="CHEBI:15377"/>
        <dbReference type="ChEBI" id="CHEBI:15378"/>
        <dbReference type="ChEBI" id="CHEBI:57464"/>
        <dbReference type="ChEBI" id="CHEBI:57540"/>
        <dbReference type="ChEBI" id="CHEBI:57945"/>
        <dbReference type="ChEBI" id="CHEBI:58053"/>
        <dbReference type="EC" id="1.1.1.205"/>
    </reaction>
</comment>
<evidence type="ECO:0000256" key="4">
    <source>
        <dbReference type="ARBA" id="ARBA00022755"/>
    </source>
</evidence>
<dbReference type="GO" id="GO:0006183">
    <property type="term" value="P:GTP biosynthetic process"/>
    <property type="evidence" value="ECO:0007669"/>
    <property type="project" value="TreeGrafter"/>
</dbReference>
<gene>
    <name evidence="10" type="ORF">AUJ73_03525</name>
</gene>
<evidence type="ECO:0000256" key="3">
    <source>
        <dbReference type="ARBA" id="ARBA00022749"/>
    </source>
</evidence>
<evidence type="ECO:0000256" key="6">
    <source>
        <dbReference type="ARBA" id="ARBA00023002"/>
    </source>
</evidence>
<proteinExistence type="inferred from homology"/>
<keyword evidence="5" id="KW-0630">Potassium</keyword>
<dbReference type="PANTHER" id="PTHR11911:SF111">
    <property type="entry name" value="INOSINE-5'-MONOPHOSPHATE DEHYDROGENASE"/>
    <property type="match status" value="1"/>
</dbReference>
<keyword evidence="7" id="KW-0520">NAD</keyword>
<dbReference type="Pfam" id="PF00478">
    <property type="entry name" value="IMPDH"/>
    <property type="match status" value="1"/>
</dbReference>
<keyword evidence="3" id="KW-0332">GMP biosynthesis</keyword>
<dbReference type="Proteomes" id="UP000183120">
    <property type="component" value="Unassembled WGS sequence"/>
</dbReference>
<evidence type="ECO:0000259" key="9">
    <source>
        <dbReference type="Pfam" id="PF00478"/>
    </source>
</evidence>
<protein>
    <recommendedName>
        <fullName evidence="9">IMP dehydrogenase/GMP reductase domain-containing protein</fullName>
    </recommendedName>
</protein>
<dbReference type="PANTHER" id="PTHR11911">
    <property type="entry name" value="INOSINE-5-MONOPHOSPHATE DEHYDROGENASE RELATED"/>
    <property type="match status" value="1"/>
</dbReference>
<dbReference type="Gene3D" id="3.20.20.70">
    <property type="entry name" value="Aldolase class I"/>
    <property type="match status" value="1"/>
</dbReference>
<reference evidence="10 11" key="1">
    <citation type="journal article" date="2016" name="Environ. Microbiol.">
        <title>Genomic resolution of a cold subsurface aquifer community provides metabolic insights for novel microbes adapted to high CO concentrations.</title>
        <authorList>
            <person name="Probst A.J."/>
            <person name="Castelle C.J."/>
            <person name="Singh A."/>
            <person name="Brown C.T."/>
            <person name="Anantharaman K."/>
            <person name="Sharon I."/>
            <person name="Hug L.A."/>
            <person name="Burstein D."/>
            <person name="Emerson J.B."/>
            <person name="Thomas B.C."/>
            <person name="Banfield J.F."/>
        </authorList>
    </citation>
    <scope>NUCLEOTIDE SEQUENCE [LARGE SCALE GENOMIC DNA]</scope>
    <source>
        <strain evidence="10">CG1_02_37_22</strain>
    </source>
</reference>
<evidence type="ECO:0000256" key="7">
    <source>
        <dbReference type="ARBA" id="ARBA00023027"/>
    </source>
</evidence>
<comment type="caution">
    <text evidence="10">The sequence shown here is derived from an EMBL/GenBank/DDBJ whole genome shotgun (WGS) entry which is preliminary data.</text>
</comment>
<evidence type="ECO:0000256" key="1">
    <source>
        <dbReference type="ARBA" id="ARBA00001958"/>
    </source>
</evidence>
<sequence>MKNNKIIEVEGLTFDDLLLLPSYSEIKREEINLSVRLSQNIKLEIPLLSSPMDTVTTSEMAISMGKLGGLGVIHRNMTIEKQEAEVAKTKENVPLVAAAVGVGKDMEERMAALTKAGLDLVVVDSAHGYSKTVIEATRFISSHYPSIYLVSGNVATPEGAKALIDAGSQAIRVGMGPGSICTTRIVTGIGVPQVTAIMDTAAIAKEREVLVIADGGIRFSGDIVKALAVGASLVMLGSLIASAKESPGKVVEQNGKKFKSYRGMGSVEAMREGSAIRYGQEYRIGQENKLTEEGVSGLVPYKGDLEAIITKLVGGVRSGMYYSGAKNINELHARAKLIKISKASLIESHPHNIKINI</sequence>
<evidence type="ECO:0000256" key="2">
    <source>
        <dbReference type="ARBA" id="ARBA00005502"/>
    </source>
</evidence>
<dbReference type="SUPFAM" id="SSF51412">
    <property type="entry name" value="Inosine monophosphate dehydrogenase (IMPDH)"/>
    <property type="match status" value="1"/>
</dbReference>
<dbReference type="InterPro" id="IPR005990">
    <property type="entry name" value="IMP_DH"/>
</dbReference>